<keyword evidence="10" id="KW-0325">Glycoprotein</keyword>
<dbReference type="GO" id="GO:0016020">
    <property type="term" value="C:membrane"/>
    <property type="evidence" value="ECO:0007669"/>
    <property type="project" value="UniProtKB-SubCell"/>
</dbReference>
<keyword evidence="9" id="KW-1015">Disulfide bond</keyword>
<dbReference type="RefSeq" id="XP_032820333.1">
    <property type="nucleotide sequence ID" value="XM_032964442.1"/>
</dbReference>
<dbReference type="Proteomes" id="UP001318040">
    <property type="component" value="Chromosome 32"/>
</dbReference>
<dbReference type="InterPro" id="IPR013783">
    <property type="entry name" value="Ig-like_fold"/>
</dbReference>
<evidence type="ECO:0000256" key="9">
    <source>
        <dbReference type="ARBA" id="ARBA00023157"/>
    </source>
</evidence>
<dbReference type="InterPro" id="IPR007110">
    <property type="entry name" value="Ig-like_dom"/>
</dbReference>
<evidence type="ECO:0000256" key="3">
    <source>
        <dbReference type="ARBA" id="ARBA00022692"/>
    </source>
</evidence>
<feature type="domain" description="Ig-like" evidence="13">
    <location>
        <begin position="15"/>
        <end position="133"/>
    </location>
</feature>
<keyword evidence="5" id="KW-0677">Repeat</keyword>
<feature type="chain" id="PRO_5042513745" evidence="12">
    <location>
        <begin position="20"/>
        <end position="394"/>
    </location>
</feature>
<comment type="similarity">
    <text evidence="2">Belongs to the nectin family.</text>
</comment>
<proteinExistence type="inferred from homology"/>
<dbReference type="PROSITE" id="PS50835">
    <property type="entry name" value="IG_LIKE"/>
    <property type="match status" value="3"/>
</dbReference>
<dbReference type="Pfam" id="PF07686">
    <property type="entry name" value="V-set"/>
    <property type="match status" value="1"/>
</dbReference>
<dbReference type="Pfam" id="PF08205">
    <property type="entry name" value="C2-set_2"/>
    <property type="match status" value="1"/>
</dbReference>
<evidence type="ECO:0000256" key="12">
    <source>
        <dbReference type="SAM" id="SignalP"/>
    </source>
</evidence>
<dbReference type="InterPro" id="IPR036179">
    <property type="entry name" value="Ig-like_dom_sf"/>
</dbReference>
<evidence type="ECO:0000256" key="2">
    <source>
        <dbReference type="ARBA" id="ARBA00007810"/>
    </source>
</evidence>
<keyword evidence="8 11" id="KW-0472">Membrane</keyword>
<dbReference type="SUPFAM" id="SSF48726">
    <property type="entry name" value="Immunoglobulin"/>
    <property type="match status" value="3"/>
</dbReference>
<dbReference type="GO" id="GO:0007156">
    <property type="term" value="P:homophilic cell adhesion via plasma membrane adhesion molecules"/>
    <property type="evidence" value="ECO:0007669"/>
    <property type="project" value="TreeGrafter"/>
</dbReference>
<keyword evidence="6" id="KW-0130">Cell adhesion</keyword>
<dbReference type="GO" id="GO:0005912">
    <property type="term" value="C:adherens junction"/>
    <property type="evidence" value="ECO:0007669"/>
    <property type="project" value="TreeGrafter"/>
</dbReference>
<dbReference type="KEGG" id="pmrn:103091683"/>
<evidence type="ECO:0000256" key="10">
    <source>
        <dbReference type="ARBA" id="ARBA00023180"/>
    </source>
</evidence>
<dbReference type="PANTHER" id="PTHR23277">
    <property type="entry name" value="NECTIN-RELATED"/>
    <property type="match status" value="1"/>
</dbReference>
<evidence type="ECO:0000256" key="11">
    <source>
        <dbReference type="SAM" id="Phobius"/>
    </source>
</evidence>
<dbReference type="InterPro" id="IPR051427">
    <property type="entry name" value="Nectin/Nectin-like"/>
</dbReference>
<organism evidence="14 15">
    <name type="scientific">Petromyzon marinus</name>
    <name type="common">Sea lamprey</name>
    <dbReference type="NCBI Taxonomy" id="7757"/>
    <lineage>
        <taxon>Eukaryota</taxon>
        <taxon>Metazoa</taxon>
        <taxon>Chordata</taxon>
        <taxon>Craniata</taxon>
        <taxon>Vertebrata</taxon>
        <taxon>Cyclostomata</taxon>
        <taxon>Hyperoartia</taxon>
        <taxon>Petromyzontiformes</taxon>
        <taxon>Petromyzontidae</taxon>
        <taxon>Petromyzon</taxon>
    </lineage>
</organism>
<evidence type="ECO:0000313" key="14">
    <source>
        <dbReference type="Proteomes" id="UP001318040"/>
    </source>
</evidence>
<dbReference type="InterPro" id="IPR003599">
    <property type="entry name" value="Ig_sub"/>
</dbReference>
<protein>
    <submittedName>
        <fullName evidence="15">Basal cell adhesion molecule</fullName>
    </submittedName>
</protein>
<keyword evidence="4 12" id="KW-0732">Signal</keyword>
<evidence type="ECO:0000256" key="4">
    <source>
        <dbReference type="ARBA" id="ARBA00022729"/>
    </source>
</evidence>
<feature type="domain" description="Ig-like" evidence="13">
    <location>
        <begin position="139"/>
        <end position="241"/>
    </location>
</feature>
<evidence type="ECO:0000313" key="15">
    <source>
        <dbReference type="RefSeq" id="XP_032820333.1"/>
    </source>
</evidence>
<sequence length="394" mass="43964">MNTLCVTCILLTTLPGVITLLSVKTPTELTVITGSDLEIPCQWNVPQGDGKSSDSDIILQWFIETDKGERRRVFYKKGHLQVREKPEGYAREMLVGKDFTMLLKNVTRQDSRGYICQVTAGAGGTEDSTARVTVRDVVPPETEFPDKSVVITQETYAEVGVCIARNGYPQPKITWHRGNESVVTSTDFIVQETVTEYAGDLYTVTSRMLYRQRCFTNATFHCQVHHGSPARPSTVASGKITAVHEAKPQFQKTLVQISIPDVKTDYSLLCEATANPMPTISWNITGSPVEHWNKELNVLSSQLELNVNELERVTVVTCSAWNKHGRGEMTFVVQYRKDTFPRRIEVVVGVFVACAILALFIISFLVIKRCQRSKNKAGEADKSLNPLHKGSECC</sequence>
<feature type="domain" description="Ig-like" evidence="13">
    <location>
        <begin position="248"/>
        <end position="334"/>
    </location>
</feature>
<evidence type="ECO:0000256" key="1">
    <source>
        <dbReference type="ARBA" id="ARBA00004167"/>
    </source>
</evidence>
<evidence type="ECO:0000256" key="8">
    <source>
        <dbReference type="ARBA" id="ARBA00023136"/>
    </source>
</evidence>
<feature type="signal peptide" evidence="12">
    <location>
        <begin position="1"/>
        <end position="19"/>
    </location>
</feature>
<keyword evidence="7 11" id="KW-1133">Transmembrane helix</keyword>
<dbReference type="InterPro" id="IPR013162">
    <property type="entry name" value="CD80_C2-set"/>
</dbReference>
<name>A0AAJ7TLS6_PETMA</name>
<reference evidence="15" key="1">
    <citation type="submission" date="2025-08" db="UniProtKB">
        <authorList>
            <consortium name="RefSeq"/>
        </authorList>
    </citation>
    <scope>IDENTIFICATION</scope>
    <source>
        <tissue evidence="15">Sperm</tissue>
    </source>
</reference>
<dbReference type="Gene3D" id="2.60.40.10">
    <property type="entry name" value="Immunoglobulins"/>
    <property type="match status" value="3"/>
</dbReference>
<evidence type="ECO:0000256" key="5">
    <source>
        <dbReference type="ARBA" id="ARBA00022737"/>
    </source>
</evidence>
<dbReference type="PANTHER" id="PTHR23277:SF108">
    <property type="entry name" value="FASCICLIN-3"/>
    <property type="match status" value="1"/>
</dbReference>
<dbReference type="InterPro" id="IPR013106">
    <property type="entry name" value="Ig_V-set"/>
</dbReference>
<gene>
    <name evidence="15" type="primary">LOC103091683</name>
</gene>
<accession>A0AAJ7TLS6</accession>
<dbReference type="AlphaFoldDB" id="A0AAJ7TLS6"/>
<dbReference type="SMART" id="SM00409">
    <property type="entry name" value="IG"/>
    <property type="match status" value="1"/>
</dbReference>
<dbReference type="GO" id="GO:0007157">
    <property type="term" value="P:heterophilic cell-cell adhesion via plasma membrane cell adhesion molecules"/>
    <property type="evidence" value="ECO:0007669"/>
    <property type="project" value="TreeGrafter"/>
</dbReference>
<keyword evidence="14" id="KW-1185">Reference proteome</keyword>
<evidence type="ECO:0000259" key="13">
    <source>
        <dbReference type="PROSITE" id="PS50835"/>
    </source>
</evidence>
<feature type="transmembrane region" description="Helical" evidence="11">
    <location>
        <begin position="346"/>
        <end position="367"/>
    </location>
</feature>
<comment type="subcellular location">
    <subcellularLocation>
        <location evidence="1">Membrane</location>
        <topology evidence="1">Single-pass membrane protein</topology>
    </subcellularLocation>
</comment>
<keyword evidence="3 11" id="KW-0812">Transmembrane</keyword>
<evidence type="ECO:0000256" key="6">
    <source>
        <dbReference type="ARBA" id="ARBA00022889"/>
    </source>
</evidence>
<evidence type="ECO:0000256" key="7">
    <source>
        <dbReference type="ARBA" id="ARBA00022989"/>
    </source>
</evidence>